<accession>H6QCR3</accession>
<dbReference type="STRING" id="698757.Pogu_2082"/>
<dbReference type="AlphaFoldDB" id="H6QCR3"/>
<name>H6QCR3_PYROT</name>
<evidence type="ECO:0000313" key="2">
    <source>
        <dbReference type="Proteomes" id="UP000009062"/>
    </source>
</evidence>
<keyword evidence="2" id="KW-1185">Reference proteome</keyword>
<dbReference type="EMBL" id="CP003316">
    <property type="protein sequence ID" value="AFA40109.1"/>
    <property type="molecule type" value="Genomic_DNA"/>
</dbReference>
<evidence type="ECO:0000313" key="1">
    <source>
        <dbReference type="EMBL" id="AFA40109.1"/>
    </source>
</evidence>
<sequence length="34" mass="3789">MSIKVARLVAILKRRFCGAMAVAEDINGYFPEDC</sequence>
<proteinExistence type="predicted"/>
<gene>
    <name evidence="1" type="ordered locus">Pogu_2082</name>
</gene>
<dbReference type="Proteomes" id="UP000009062">
    <property type="component" value="Chromosome"/>
</dbReference>
<reference evidence="1 2" key="1">
    <citation type="journal article" date="2012" name="Stand. Genomic Sci.">
        <title>Complete genome sequence of Pyrobaculum oguniense.</title>
        <authorList>
            <person name="Bernick D.L."/>
            <person name="Karplus K."/>
            <person name="Lui L.M."/>
            <person name="Coker J.K."/>
            <person name="Murphy J.N."/>
            <person name="Chan P.P."/>
            <person name="Cozen A.E."/>
            <person name="Lowe T.M."/>
        </authorList>
    </citation>
    <scope>NUCLEOTIDE SEQUENCE [LARGE SCALE GENOMIC DNA]</scope>
    <source>
        <strain evidence="1 2">TE7</strain>
    </source>
</reference>
<protein>
    <submittedName>
        <fullName evidence="1">Uncharacterized protein</fullName>
    </submittedName>
</protein>
<organism evidence="1 2">
    <name type="scientific">Pyrobaculum oguniense (strain DSM 13380 / JCM 10595 / TE7)</name>
    <dbReference type="NCBI Taxonomy" id="698757"/>
    <lineage>
        <taxon>Archaea</taxon>
        <taxon>Thermoproteota</taxon>
        <taxon>Thermoprotei</taxon>
        <taxon>Thermoproteales</taxon>
        <taxon>Thermoproteaceae</taxon>
        <taxon>Pyrobaculum</taxon>
    </lineage>
</organism>
<dbReference type="KEGG" id="pog:Pogu_2082"/>
<dbReference type="HOGENOM" id="CLU_3371405_0_0_2"/>